<dbReference type="InterPro" id="IPR040794">
    <property type="entry name" value="CE2_N"/>
</dbReference>
<dbReference type="EMBL" id="CP012333">
    <property type="protein sequence ID" value="AKU93617.1"/>
    <property type="molecule type" value="Genomic_DNA"/>
</dbReference>
<dbReference type="AlphaFoldDB" id="A0A0K1PJC2"/>
<gene>
    <name evidence="3" type="ORF">AKJ09_00281</name>
</gene>
<proteinExistence type="predicted"/>
<dbReference type="InterPro" id="IPR036514">
    <property type="entry name" value="SGNH_hydro_sf"/>
</dbReference>
<dbReference type="STRING" id="1391654.AKJ09_00281"/>
<name>A0A0K1PJC2_9BACT</name>
<sequence length="359" mass="39209">MSTAAPAVQFVGRFDTREDAGPKCAWPGCRVIAQFTGTDRISVTLEELALPWMQGGPSEWDVAIDGVLQPKLVLQLGSHDYVLAEGLSPDDAHTVELYRRSEAQNGVTRFVGYDFHDGTLLSPPPRARTSRRLEVIGDSQVAAFGVEGAAVGPNCPGIHWAAHYENFRESFGALMGERFGAEVFGTAYSGKGMARNITSTDRETMPILFGRTNPLDASSVWDWSWIPDVVVVQIGGNDFAIHLPVDDGPPTFDEFTSAYRGFVTNVRNHYPNAFLLLVLSASTREDIPPGRASRTNVWSALERIVGEHVQQGDDKIANFAPPTASEDERRGCGGHGTPEFHQRIAKQIGDVLSEKVGWN</sequence>
<evidence type="ECO:0000259" key="2">
    <source>
        <dbReference type="Pfam" id="PF17996"/>
    </source>
</evidence>
<evidence type="ECO:0000313" key="3">
    <source>
        <dbReference type="EMBL" id="AKU93617.1"/>
    </source>
</evidence>
<dbReference type="SUPFAM" id="SSF52266">
    <property type="entry name" value="SGNH hydrolase"/>
    <property type="match status" value="1"/>
</dbReference>
<reference evidence="3 4" key="1">
    <citation type="submission" date="2015-08" db="EMBL/GenBank/DDBJ databases">
        <authorList>
            <person name="Babu N.S."/>
            <person name="Beckwith C.J."/>
            <person name="Beseler K.G."/>
            <person name="Brison A."/>
            <person name="Carone J.V."/>
            <person name="Caskin T.P."/>
            <person name="Diamond M."/>
            <person name="Durham M.E."/>
            <person name="Foxe J.M."/>
            <person name="Go M."/>
            <person name="Henderson B.A."/>
            <person name="Jones I.B."/>
            <person name="McGettigan J.A."/>
            <person name="Micheletti S.J."/>
            <person name="Nasrallah M.E."/>
            <person name="Ortiz D."/>
            <person name="Piller C.R."/>
            <person name="Privatt S.R."/>
            <person name="Schneider S.L."/>
            <person name="Sharp S."/>
            <person name="Smith T.C."/>
            <person name="Stanton J.D."/>
            <person name="Ullery H.E."/>
            <person name="Wilson R.J."/>
            <person name="Serrano M.G."/>
            <person name="Buck G."/>
            <person name="Lee V."/>
            <person name="Wang Y."/>
            <person name="Carvalho R."/>
            <person name="Voegtly L."/>
            <person name="Shi R."/>
            <person name="Duckworth R."/>
            <person name="Johnson A."/>
            <person name="Loviza R."/>
            <person name="Walstead R."/>
            <person name="Shah Z."/>
            <person name="Kiflezghi M."/>
            <person name="Wade K."/>
            <person name="Ball S.L."/>
            <person name="Bradley K.W."/>
            <person name="Asai D.J."/>
            <person name="Bowman C.A."/>
            <person name="Russell D.A."/>
            <person name="Pope W.H."/>
            <person name="Jacobs-Sera D."/>
            <person name="Hendrix R.W."/>
            <person name="Hatfull G.F."/>
        </authorList>
    </citation>
    <scope>NUCLEOTIDE SEQUENCE [LARGE SCALE GENOMIC DNA]</scope>
    <source>
        <strain evidence="3 4">DSM 27648</strain>
    </source>
</reference>
<dbReference type="PANTHER" id="PTHR37834">
    <property type="entry name" value="GDSL-LIKE LIPASE/ACYLHYDROLASE DOMAIN PROTEIN (AFU_ORTHOLOGUE AFUA_2G00620)"/>
    <property type="match status" value="1"/>
</dbReference>
<accession>A0A0K1PJC2</accession>
<evidence type="ECO:0000259" key="1">
    <source>
        <dbReference type="Pfam" id="PF13472"/>
    </source>
</evidence>
<dbReference type="Pfam" id="PF13472">
    <property type="entry name" value="Lipase_GDSL_2"/>
    <property type="match status" value="1"/>
</dbReference>
<dbReference type="Gene3D" id="3.40.50.1110">
    <property type="entry name" value="SGNH hydrolase"/>
    <property type="match status" value="1"/>
</dbReference>
<dbReference type="PANTHER" id="PTHR37834:SF2">
    <property type="entry name" value="ESTERASE, SGNH HYDROLASE-TYPE"/>
    <property type="match status" value="1"/>
</dbReference>
<organism evidence="3 4">
    <name type="scientific">Labilithrix luteola</name>
    <dbReference type="NCBI Taxonomy" id="1391654"/>
    <lineage>
        <taxon>Bacteria</taxon>
        <taxon>Pseudomonadati</taxon>
        <taxon>Myxococcota</taxon>
        <taxon>Polyangia</taxon>
        <taxon>Polyangiales</taxon>
        <taxon>Labilitrichaceae</taxon>
        <taxon>Labilithrix</taxon>
    </lineage>
</organism>
<protein>
    <submittedName>
        <fullName evidence="3">Acetylxylan esterase</fullName>
    </submittedName>
</protein>
<dbReference type="KEGG" id="llu:AKJ09_00281"/>
<feature type="domain" description="Carbohydrate esterase 2 N-terminal" evidence="2">
    <location>
        <begin position="10"/>
        <end position="124"/>
    </location>
</feature>
<keyword evidence="4" id="KW-1185">Reference proteome</keyword>
<dbReference type="InterPro" id="IPR013830">
    <property type="entry name" value="SGNH_hydro"/>
</dbReference>
<dbReference type="Proteomes" id="UP000064967">
    <property type="component" value="Chromosome"/>
</dbReference>
<dbReference type="GO" id="GO:0016788">
    <property type="term" value="F:hydrolase activity, acting on ester bonds"/>
    <property type="evidence" value="ECO:0007669"/>
    <property type="project" value="UniProtKB-ARBA"/>
</dbReference>
<evidence type="ECO:0000313" key="4">
    <source>
        <dbReference type="Proteomes" id="UP000064967"/>
    </source>
</evidence>
<feature type="domain" description="SGNH hydrolase-type esterase" evidence="1">
    <location>
        <begin position="135"/>
        <end position="330"/>
    </location>
</feature>
<dbReference type="Gene3D" id="2.60.120.260">
    <property type="entry name" value="Galactose-binding domain-like"/>
    <property type="match status" value="1"/>
</dbReference>
<dbReference type="InterPro" id="IPR052762">
    <property type="entry name" value="PCW_deacetylase/CE"/>
</dbReference>
<dbReference type="Pfam" id="PF17996">
    <property type="entry name" value="CE2_N"/>
    <property type="match status" value="1"/>
</dbReference>